<dbReference type="STRING" id="765952.PUV_13790"/>
<accession>F8KZI9</accession>
<dbReference type="HOGENOM" id="CLU_3412747_0_0_0"/>
<gene>
    <name evidence="1" type="ordered locus">PUV_13790</name>
</gene>
<reference key="1">
    <citation type="journal article" date="2011" name="Mol. Biol. Evol.">
        <title>Unity in variety -- the pan-genome of the Chlamydiae.</title>
        <authorList>
            <person name="Collingro A."/>
            <person name="Tischler P."/>
            <person name="Weinmaier T."/>
            <person name="Penz T."/>
            <person name="Heinz E."/>
            <person name="Brunham R.C."/>
            <person name="Read T.D."/>
            <person name="Bavoil P.M."/>
            <person name="Sachse K."/>
            <person name="Kahane S."/>
            <person name="Friedman M.G."/>
            <person name="Rattei T."/>
            <person name="Myers G.S.A."/>
            <person name="Horn M."/>
        </authorList>
    </citation>
    <scope>NUCLEOTIDE SEQUENCE</scope>
    <source>
        <strain>UV7</strain>
    </source>
</reference>
<protein>
    <submittedName>
        <fullName evidence="1">Uncharacterized protein</fullName>
    </submittedName>
</protein>
<evidence type="ECO:0000313" key="2">
    <source>
        <dbReference type="Proteomes" id="UP000000495"/>
    </source>
</evidence>
<proteinExistence type="predicted"/>
<name>F8KZI9_PARAV</name>
<sequence>MDISIAWYFLLNSDDYQEKNALGKHKFK</sequence>
<reference evidence="1 2" key="2">
    <citation type="journal article" date="2011" name="Mol. Biol. Evol.">
        <title>Unity in variety--the pan-genome of the Chlamydiae.</title>
        <authorList>
            <person name="Collingro A."/>
            <person name="Tischler P."/>
            <person name="Weinmaier T."/>
            <person name="Penz T."/>
            <person name="Heinz E."/>
            <person name="Brunham R.C."/>
            <person name="Read T.D."/>
            <person name="Bavoil P.M."/>
            <person name="Sachse K."/>
            <person name="Kahane S."/>
            <person name="Friedman M.G."/>
            <person name="Rattei T."/>
            <person name="Myers G.S."/>
            <person name="Horn M."/>
        </authorList>
    </citation>
    <scope>NUCLEOTIDE SEQUENCE [LARGE SCALE GENOMIC DNA]</scope>
    <source>
        <strain evidence="2">UV7</strain>
    </source>
</reference>
<dbReference type="Proteomes" id="UP000000495">
    <property type="component" value="Chromosome"/>
</dbReference>
<dbReference type="EMBL" id="FR872580">
    <property type="protein sequence ID" value="CCB86329.1"/>
    <property type="molecule type" value="Genomic_DNA"/>
</dbReference>
<organism evidence="1 2">
    <name type="scientific">Parachlamydia acanthamoebae (strain UV7)</name>
    <dbReference type="NCBI Taxonomy" id="765952"/>
    <lineage>
        <taxon>Bacteria</taxon>
        <taxon>Pseudomonadati</taxon>
        <taxon>Chlamydiota</taxon>
        <taxon>Chlamydiia</taxon>
        <taxon>Parachlamydiales</taxon>
        <taxon>Parachlamydiaceae</taxon>
        <taxon>Parachlamydia</taxon>
    </lineage>
</organism>
<keyword evidence="2" id="KW-1185">Reference proteome</keyword>
<evidence type="ECO:0000313" key="1">
    <source>
        <dbReference type="EMBL" id="CCB86329.1"/>
    </source>
</evidence>
<dbReference type="AlphaFoldDB" id="F8KZI9"/>
<dbReference type="KEGG" id="puv:PUV_13790"/>